<dbReference type="SUPFAM" id="SSF88723">
    <property type="entry name" value="PIN domain-like"/>
    <property type="match status" value="1"/>
</dbReference>
<evidence type="ECO:0000313" key="3">
    <source>
        <dbReference type="Proteomes" id="UP001303211"/>
    </source>
</evidence>
<accession>A0ABZ0J707</accession>
<reference evidence="2 3" key="1">
    <citation type="submission" date="2023-03" db="EMBL/GenBank/DDBJ databases">
        <title>Diaphorobacter basophil sp. nov., isolated from a sewage-treatment plant.</title>
        <authorList>
            <person name="Yang K."/>
        </authorList>
    </citation>
    <scope>NUCLEOTIDE SEQUENCE [LARGE SCALE GENOMIC DNA]</scope>
    <source>
        <strain evidence="2 3">Y-1</strain>
    </source>
</reference>
<gene>
    <name evidence="2" type="ORF">P4826_08320</name>
</gene>
<dbReference type="Gene3D" id="3.40.50.1010">
    <property type="entry name" value="5'-nuclease"/>
    <property type="match status" value="1"/>
</dbReference>
<evidence type="ECO:0000313" key="2">
    <source>
        <dbReference type="EMBL" id="WOO34049.1"/>
    </source>
</evidence>
<evidence type="ECO:0000259" key="1">
    <source>
        <dbReference type="Pfam" id="PF13470"/>
    </source>
</evidence>
<name>A0ABZ0J707_9BURK</name>
<proteinExistence type="predicted"/>
<organism evidence="2 3">
    <name type="scientific">Diaphorobacter limosus</name>
    <dbReference type="NCBI Taxonomy" id="3036128"/>
    <lineage>
        <taxon>Bacteria</taxon>
        <taxon>Pseudomonadati</taxon>
        <taxon>Pseudomonadota</taxon>
        <taxon>Betaproteobacteria</taxon>
        <taxon>Burkholderiales</taxon>
        <taxon>Comamonadaceae</taxon>
        <taxon>Diaphorobacter</taxon>
    </lineage>
</organism>
<sequence length="142" mass="15582">MTRALFDTNVVLDVLLNREPHAQASAQALALVERGEVQGFLCATTVTTLFYLARRTLGTQRAREQIAVLLRLFGVAPVTHLTLADALDAGFADYEDAVLHEAARHAGLHCIVTRNVQDFAAARLVVWEPSEFLRGWRGGMAP</sequence>
<dbReference type="InterPro" id="IPR029060">
    <property type="entry name" value="PIN-like_dom_sf"/>
</dbReference>
<protein>
    <submittedName>
        <fullName evidence="2">PIN domain-containing protein</fullName>
    </submittedName>
</protein>
<dbReference type="InterPro" id="IPR002716">
    <property type="entry name" value="PIN_dom"/>
</dbReference>
<keyword evidence="3" id="KW-1185">Reference proteome</keyword>
<dbReference type="Proteomes" id="UP001303211">
    <property type="component" value="Chromosome"/>
</dbReference>
<dbReference type="RefSeq" id="WP_317703377.1">
    <property type="nucleotide sequence ID" value="NZ_CP136921.1"/>
</dbReference>
<dbReference type="Pfam" id="PF13470">
    <property type="entry name" value="PIN_3"/>
    <property type="match status" value="1"/>
</dbReference>
<dbReference type="EMBL" id="CP136921">
    <property type="protein sequence ID" value="WOO34049.1"/>
    <property type="molecule type" value="Genomic_DNA"/>
</dbReference>
<dbReference type="CDD" id="cd09854">
    <property type="entry name" value="PIN_VapC-like"/>
    <property type="match status" value="1"/>
</dbReference>
<feature type="domain" description="PIN" evidence="1">
    <location>
        <begin position="3"/>
        <end position="116"/>
    </location>
</feature>